<keyword evidence="10" id="KW-0040">ANK repeat</keyword>
<dbReference type="PROSITE" id="PS00108">
    <property type="entry name" value="PROTEIN_KINASE_ST"/>
    <property type="match status" value="1"/>
</dbReference>
<keyword evidence="16" id="KW-1185">Reference proteome</keyword>
<feature type="compositionally biased region" description="Basic and acidic residues" evidence="13">
    <location>
        <begin position="197"/>
        <end position="208"/>
    </location>
</feature>
<dbReference type="PROSITE" id="PS00107">
    <property type="entry name" value="PROTEIN_KINASE_ATP"/>
    <property type="match status" value="1"/>
</dbReference>
<evidence type="ECO:0000256" key="7">
    <source>
        <dbReference type="ARBA" id="ARBA00022840"/>
    </source>
</evidence>
<evidence type="ECO:0000256" key="3">
    <source>
        <dbReference type="ARBA" id="ARBA00022527"/>
    </source>
</evidence>
<dbReference type="PANTHER" id="PTHR44899:SF3">
    <property type="entry name" value="SERINE_THREONINE-PROTEIN KINASE NEK1"/>
    <property type="match status" value="1"/>
</dbReference>
<keyword evidence="6" id="KW-0418">Kinase</keyword>
<feature type="domain" description="Protein kinase" evidence="14">
    <location>
        <begin position="611"/>
        <end position="869"/>
    </location>
</feature>
<dbReference type="Pfam" id="PF12796">
    <property type="entry name" value="Ank_2"/>
    <property type="match status" value="2"/>
</dbReference>
<comment type="catalytic activity">
    <reaction evidence="9">
        <text>L-seryl-[protein] + ATP = O-phospho-L-seryl-[protein] + ADP + H(+)</text>
        <dbReference type="Rhea" id="RHEA:17989"/>
        <dbReference type="Rhea" id="RHEA-COMP:9863"/>
        <dbReference type="Rhea" id="RHEA-COMP:11604"/>
        <dbReference type="ChEBI" id="CHEBI:15378"/>
        <dbReference type="ChEBI" id="CHEBI:29999"/>
        <dbReference type="ChEBI" id="CHEBI:30616"/>
        <dbReference type="ChEBI" id="CHEBI:83421"/>
        <dbReference type="ChEBI" id="CHEBI:456216"/>
        <dbReference type="EC" id="2.7.11.1"/>
    </reaction>
</comment>
<dbReference type="PANTHER" id="PTHR44899">
    <property type="entry name" value="CAMK FAMILY PROTEIN KINASE"/>
    <property type="match status" value="1"/>
</dbReference>
<evidence type="ECO:0000256" key="2">
    <source>
        <dbReference type="ARBA" id="ARBA00012513"/>
    </source>
</evidence>
<evidence type="ECO:0000256" key="11">
    <source>
        <dbReference type="PROSITE-ProRule" id="PRU10141"/>
    </source>
</evidence>
<accession>A0AAE1FKA9</accession>
<keyword evidence="7 11" id="KW-0067">ATP-binding</keyword>
<feature type="binding site" evidence="11">
    <location>
        <position position="689"/>
    </location>
    <ligand>
        <name>ATP</name>
        <dbReference type="ChEBI" id="CHEBI:30616"/>
    </ligand>
</feature>
<feature type="compositionally biased region" description="Basic and acidic residues" evidence="13">
    <location>
        <begin position="269"/>
        <end position="280"/>
    </location>
</feature>
<evidence type="ECO:0000256" key="8">
    <source>
        <dbReference type="ARBA" id="ARBA00047899"/>
    </source>
</evidence>
<keyword evidence="3" id="KW-0723">Serine/threonine-protein kinase</keyword>
<dbReference type="EMBL" id="JAWQEG010001917">
    <property type="protein sequence ID" value="KAK3875803.1"/>
    <property type="molecule type" value="Genomic_DNA"/>
</dbReference>
<dbReference type="InterPro" id="IPR000719">
    <property type="entry name" value="Prot_kinase_dom"/>
</dbReference>
<dbReference type="InterPro" id="IPR036770">
    <property type="entry name" value="Ankyrin_rpt-contain_sf"/>
</dbReference>
<dbReference type="Pfam" id="PF00023">
    <property type="entry name" value="Ank"/>
    <property type="match status" value="2"/>
</dbReference>
<name>A0AAE1FKA9_PETCI</name>
<feature type="repeat" description="ANK" evidence="10">
    <location>
        <begin position="563"/>
        <end position="595"/>
    </location>
</feature>
<organism evidence="15 16">
    <name type="scientific">Petrolisthes cinctipes</name>
    <name type="common">Flat porcelain crab</name>
    <dbReference type="NCBI Taxonomy" id="88211"/>
    <lineage>
        <taxon>Eukaryota</taxon>
        <taxon>Metazoa</taxon>
        <taxon>Ecdysozoa</taxon>
        <taxon>Arthropoda</taxon>
        <taxon>Crustacea</taxon>
        <taxon>Multicrustacea</taxon>
        <taxon>Malacostraca</taxon>
        <taxon>Eumalacostraca</taxon>
        <taxon>Eucarida</taxon>
        <taxon>Decapoda</taxon>
        <taxon>Pleocyemata</taxon>
        <taxon>Anomura</taxon>
        <taxon>Galatheoidea</taxon>
        <taxon>Porcellanidae</taxon>
        <taxon>Petrolisthes</taxon>
    </lineage>
</organism>
<evidence type="ECO:0000256" key="4">
    <source>
        <dbReference type="ARBA" id="ARBA00022679"/>
    </source>
</evidence>
<dbReference type="GO" id="GO:0005524">
    <property type="term" value="F:ATP binding"/>
    <property type="evidence" value="ECO:0007669"/>
    <property type="project" value="UniProtKB-UniRule"/>
</dbReference>
<dbReference type="Gene3D" id="1.10.510.10">
    <property type="entry name" value="Transferase(Phosphotransferase) domain 1"/>
    <property type="match status" value="1"/>
</dbReference>
<evidence type="ECO:0000256" key="12">
    <source>
        <dbReference type="SAM" id="Coils"/>
    </source>
</evidence>
<evidence type="ECO:0000259" key="14">
    <source>
        <dbReference type="PROSITE" id="PS50011"/>
    </source>
</evidence>
<evidence type="ECO:0000256" key="6">
    <source>
        <dbReference type="ARBA" id="ARBA00022777"/>
    </source>
</evidence>
<feature type="repeat" description="ANK" evidence="10">
    <location>
        <begin position="531"/>
        <end position="563"/>
    </location>
</feature>
<dbReference type="SUPFAM" id="SSF48403">
    <property type="entry name" value="Ankyrin repeat"/>
    <property type="match status" value="2"/>
</dbReference>
<feature type="region of interest" description="Disordered" evidence="13">
    <location>
        <begin position="383"/>
        <end position="495"/>
    </location>
</feature>
<proteinExistence type="inferred from homology"/>
<dbReference type="PROSITE" id="PS50011">
    <property type="entry name" value="PROTEIN_KINASE_DOM"/>
    <property type="match status" value="1"/>
</dbReference>
<evidence type="ECO:0000256" key="5">
    <source>
        <dbReference type="ARBA" id="ARBA00022741"/>
    </source>
</evidence>
<feature type="repeat" description="ANK" evidence="10">
    <location>
        <begin position="596"/>
        <end position="628"/>
    </location>
</feature>
<dbReference type="InterPro" id="IPR051131">
    <property type="entry name" value="NEK_Ser/Thr_kinase_NIMA"/>
</dbReference>
<dbReference type="Proteomes" id="UP001286313">
    <property type="component" value="Unassembled WGS sequence"/>
</dbReference>
<feature type="coiled-coil region" evidence="12">
    <location>
        <begin position="870"/>
        <end position="911"/>
    </location>
</feature>
<comment type="caution">
    <text evidence="15">The sequence shown here is derived from an EMBL/GenBank/DDBJ whole genome shotgun (WGS) entry which is preliminary data.</text>
</comment>
<feature type="compositionally biased region" description="Low complexity" evidence="13">
    <location>
        <begin position="472"/>
        <end position="488"/>
    </location>
</feature>
<dbReference type="InterPro" id="IPR008271">
    <property type="entry name" value="Ser/Thr_kinase_AS"/>
</dbReference>
<evidence type="ECO:0000313" key="16">
    <source>
        <dbReference type="Proteomes" id="UP001286313"/>
    </source>
</evidence>
<dbReference type="InterPro" id="IPR017441">
    <property type="entry name" value="Protein_kinase_ATP_BS"/>
</dbReference>
<dbReference type="AlphaFoldDB" id="A0AAE1FKA9"/>
<feature type="region of interest" description="Disordered" evidence="13">
    <location>
        <begin position="239"/>
        <end position="280"/>
    </location>
</feature>
<dbReference type="PROSITE" id="PS50088">
    <property type="entry name" value="ANK_REPEAT"/>
    <property type="match status" value="7"/>
</dbReference>
<sequence length="928" mass="102885">MLPSASTKIWTDKLNTSILTNNVAGVQTALENGARVDGHSKGLRTPLHTAALKGSLQLVKVLCDYNANTNLRSLLDKGMQPLHLAAKHGHATVVEELINRGANCEERFNKGMQAVHLAATGDHIDVLQVLKQYGCHLEATARDGSTPLHMAAENNCVKVARWLMDQMVTLKVKNQDLLTPEDCARRKKNFDLAEMLQQHKEKATRPDNEATLPRTSRTLRFTNTLDNYLRVMTQGIAANASKPQEPNQERDSPSPAQNDIKPRIISGARPDECSEKNKQSRRELLSPILYEPKQNVSELVMPFVDTEELPTHNVDLPTPPPTETKPRPGQTERQIEAKKEIRRKTIEVSAPFQPHETKPSYERGVTRGQPMETKPSLCHGAAIPVAPRETKPHQKKTTSHQIEQQSPLKEIKPSYGESNNIQKHAGDEVKTEAKEIVNTGSGGSGNDVNQQQEKKEEDVGVLHRLLNSPARGDSSLSGADSSGDSGVDQNASDPAEEELVMSVSDGRYDQVSRLLNQGVSTEVRSKRDGERGLRPLHLASWSGHDNIVRLLLDYQVNRKAMAHGLAAVHWAAVGGHVSVLSLLWDEGFSIRARAEDGATALHLAADHGNLEAVTWLVDNGAYLQVKDKRGNTPNDLAIQAGNKAIVKFLQEKEDEIRLGNMVEKKLIGQGSFGDVYLVKTGTKQLVVKKGGGFQGRTLNIHMEYCSGGDLATRIQDQKTKGVPFEEKQVHGWVLRLCLALKYIHGRKILHRDVKPHNIFLTDSGTIKLGDFGLVRVLNEDSLMASTSLGTPAYMSPEVLQGVPYDAKADMWSLGCCLYEFVALERGFPYTEVIVPGNFSQEYENLVKSLLNRVASRRPDAREILMLPMIVNVMGNQLEVREQEVAELNNEVMELSEEVTEMAHELERIRTRQSNVQGIKPRPQETKPK</sequence>
<dbReference type="SMART" id="SM00220">
    <property type="entry name" value="S_TKc"/>
    <property type="match status" value="1"/>
</dbReference>
<dbReference type="Gene3D" id="1.25.40.20">
    <property type="entry name" value="Ankyrin repeat-containing domain"/>
    <property type="match status" value="2"/>
</dbReference>
<comment type="catalytic activity">
    <reaction evidence="8">
        <text>L-threonyl-[protein] + ATP = O-phospho-L-threonyl-[protein] + ADP + H(+)</text>
        <dbReference type="Rhea" id="RHEA:46608"/>
        <dbReference type="Rhea" id="RHEA-COMP:11060"/>
        <dbReference type="Rhea" id="RHEA-COMP:11605"/>
        <dbReference type="ChEBI" id="CHEBI:15378"/>
        <dbReference type="ChEBI" id="CHEBI:30013"/>
        <dbReference type="ChEBI" id="CHEBI:30616"/>
        <dbReference type="ChEBI" id="CHEBI:61977"/>
        <dbReference type="ChEBI" id="CHEBI:456216"/>
        <dbReference type="EC" id="2.7.11.1"/>
    </reaction>
</comment>
<keyword evidence="4" id="KW-0808">Transferase</keyword>
<evidence type="ECO:0000313" key="15">
    <source>
        <dbReference type="EMBL" id="KAK3875803.1"/>
    </source>
</evidence>
<feature type="repeat" description="ANK" evidence="10">
    <location>
        <begin position="110"/>
        <end position="142"/>
    </location>
</feature>
<evidence type="ECO:0000256" key="10">
    <source>
        <dbReference type="PROSITE-ProRule" id="PRU00023"/>
    </source>
</evidence>
<dbReference type="SUPFAM" id="SSF56112">
    <property type="entry name" value="Protein kinase-like (PK-like)"/>
    <property type="match status" value="1"/>
</dbReference>
<feature type="compositionally biased region" description="Basic and acidic residues" evidence="13">
    <location>
        <begin position="424"/>
        <end position="435"/>
    </location>
</feature>
<feature type="region of interest" description="Disordered" evidence="13">
    <location>
        <begin position="310"/>
        <end position="334"/>
    </location>
</feature>
<dbReference type="SMART" id="SM00248">
    <property type="entry name" value="ANK"/>
    <property type="match status" value="9"/>
</dbReference>
<feature type="region of interest" description="Disordered" evidence="13">
    <location>
        <begin position="197"/>
        <end position="217"/>
    </location>
</feature>
<dbReference type="PROSITE" id="PS50297">
    <property type="entry name" value="ANK_REP_REGION"/>
    <property type="match status" value="5"/>
</dbReference>
<evidence type="ECO:0000256" key="13">
    <source>
        <dbReference type="SAM" id="MobiDB-lite"/>
    </source>
</evidence>
<dbReference type="Pfam" id="PF00069">
    <property type="entry name" value="Pkinase"/>
    <property type="match status" value="1"/>
</dbReference>
<evidence type="ECO:0000256" key="1">
    <source>
        <dbReference type="ARBA" id="ARBA00010886"/>
    </source>
</evidence>
<protein>
    <recommendedName>
        <fullName evidence="2">non-specific serine/threonine protein kinase</fullName>
        <ecNumber evidence="2">2.7.11.1</ecNumber>
    </recommendedName>
</protein>
<dbReference type="EC" id="2.7.11.1" evidence="2"/>
<reference evidence="15" key="1">
    <citation type="submission" date="2023-10" db="EMBL/GenBank/DDBJ databases">
        <title>Genome assemblies of two species of porcelain crab, Petrolisthes cinctipes and Petrolisthes manimaculis (Anomura: Porcellanidae).</title>
        <authorList>
            <person name="Angst P."/>
        </authorList>
    </citation>
    <scope>NUCLEOTIDE SEQUENCE</scope>
    <source>
        <strain evidence="15">PB745_01</strain>
        <tissue evidence="15">Gill</tissue>
    </source>
</reference>
<evidence type="ECO:0000256" key="9">
    <source>
        <dbReference type="ARBA" id="ARBA00048679"/>
    </source>
</evidence>
<keyword evidence="5 11" id="KW-0547">Nucleotide-binding</keyword>
<feature type="repeat" description="ANK" evidence="10">
    <location>
        <begin position="143"/>
        <end position="175"/>
    </location>
</feature>
<feature type="repeat" description="ANK" evidence="10">
    <location>
        <begin position="42"/>
        <end position="74"/>
    </location>
</feature>
<dbReference type="InterPro" id="IPR011009">
    <property type="entry name" value="Kinase-like_dom_sf"/>
</dbReference>
<gene>
    <name evidence="15" type="ORF">Pcinc_019337</name>
</gene>
<feature type="compositionally biased region" description="Basic and acidic residues" evidence="13">
    <location>
        <begin position="452"/>
        <end position="461"/>
    </location>
</feature>
<comment type="similarity">
    <text evidence="1">Belongs to the protein kinase superfamily. NEK Ser/Thr protein kinase family. NIMA subfamily.</text>
</comment>
<dbReference type="GO" id="GO:0004674">
    <property type="term" value="F:protein serine/threonine kinase activity"/>
    <property type="evidence" value="ECO:0007669"/>
    <property type="project" value="UniProtKB-KW"/>
</dbReference>
<dbReference type="InterPro" id="IPR002110">
    <property type="entry name" value="Ankyrin_rpt"/>
</dbReference>
<feature type="repeat" description="ANK" evidence="10">
    <location>
        <begin position="77"/>
        <end position="109"/>
    </location>
</feature>
<keyword evidence="12" id="KW-0175">Coiled coil</keyword>